<comment type="caution">
    <text evidence="1">The sequence shown here is derived from an EMBL/GenBank/DDBJ whole genome shotgun (WGS) entry which is preliminary data.</text>
</comment>
<protein>
    <submittedName>
        <fullName evidence="1">Uncharacterized protein</fullName>
    </submittedName>
</protein>
<accession>A0AAU9N8Y9</accession>
<dbReference type="AlphaFoldDB" id="A0AAU9N8Y9"/>
<evidence type="ECO:0000313" key="2">
    <source>
        <dbReference type="Proteomes" id="UP001157418"/>
    </source>
</evidence>
<evidence type="ECO:0000313" key="1">
    <source>
        <dbReference type="EMBL" id="CAH1435951.1"/>
    </source>
</evidence>
<reference evidence="1 2" key="1">
    <citation type="submission" date="2022-01" db="EMBL/GenBank/DDBJ databases">
        <authorList>
            <person name="Xiong W."/>
            <person name="Schranz E."/>
        </authorList>
    </citation>
    <scope>NUCLEOTIDE SEQUENCE [LARGE SCALE GENOMIC DNA]</scope>
</reference>
<keyword evidence="2" id="KW-1185">Reference proteome</keyword>
<gene>
    <name evidence="1" type="ORF">LVIROSA_LOCUS22347</name>
</gene>
<proteinExistence type="predicted"/>
<dbReference type="EMBL" id="CAKMRJ010004445">
    <property type="protein sequence ID" value="CAH1435951.1"/>
    <property type="molecule type" value="Genomic_DNA"/>
</dbReference>
<organism evidence="1 2">
    <name type="scientific">Lactuca virosa</name>
    <dbReference type="NCBI Taxonomy" id="75947"/>
    <lineage>
        <taxon>Eukaryota</taxon>
        <taxon>Viridiplantae</taxon>
        <taxon>Streptophyta</taxon>
        <taxon>Embryophyta</taxon>
        <taxon>Tracheophyta</taxon>
        <taxon>Spermatophyta</taxon>
        <taxon>Magnoliopsida</taxon>
        <taxon>eudicotyledons</taxon>
        <taxon>Gunneridae</taxon>
        <taxon>Pentapetalae</taxon>
        <taxon>asterids</taxon>
        <taxon>campanulids</taxon>
        <taxon>Asterales</taxon>
        <taxon>Asteraceae</taxon>
        <taxon>Cichorioideae</taxon>
        <taxon>Cichorieae</taxon>
        <taxon>Lactucinae</taxon>
        <taxon>Lactuca</taxon>
    </lineage>
</organism>
<name>A0AAU9N8Y9_9ASTR</name>
<dbReference type="Proteomes" id="UP001157418">
    <property type="component" value="Unassembled WGS sequence"/>
</dbReference>
<sequence length="125" mass="13800">MGKESGKTGFSESNLHVYGEDVHRNKCVIEDIPYFNLGIEDKVNTGVDSDVIKNFAFVGICSSSVKGNVINSHDISENVKKLENDMISSRPKRSQTVPPVLMSPFVVRAVEIDSNLTKEKNINSN</sequence>